<dbReference type="InterPro" id="IPR037045">
    <property type="entry name" value="S8pro/Inhibitor_I9_sf"/>
</dbReference>
<dbReference type="CDD" id="cd02120">
    <property type="entry name" value="PA_subtilisin_like"/>
    <property type="match status" value="1"/>
</dbReference>
<reference evidence="11 12" key="1">
    <citation type="submission" date="2020-04" db="EMBL/GenBank/DDBJ databases">
        <title>Plant Genome Project.</title>
        <authorList>
            <person name="Zhang R.-G."/>
        </authorList>
    </citation>
    <scope>NUCLEOTIDE SEQUENCE [LARGE SCALE GENOMIC DNA]</scope>
    <source>
        <strain evidence="11">YNK0</strain>
        <tissue evidence="11">Leaf</tissue>
    </source>
</reference>
<proteinExistence type="inferred from homology"/>
<keyword evidence="2 6" id="KW-0645">Protease</keyword>
<dbReference type="Gene3D" id="3.50.30.30">
    <property type="match status" value="1"/>
</dbReference>
<evidence type="ECO:0000313" key="12">
    <source>
        <dbReference type="Proteomes" id="UP000655225"/>
    </source>
</evidence>
<dbReference type="EMBL" id="JABCRI010000012">
    <property type="protein sequence ID" value="KAF8396428.1"/>
    <property type="molecule type" value="Genomic_DNA"/>
</dbReference>
<dbReference type="InterPro" id="IPR036852">
    <property type="entry name" value="Peptidase_S8/S53_dom_sf"/>
</dbReference>
<dbReference type="FunFam" id="3.40.50.200:FF:000006">
    <property type="entry name" value="Subtilisin-like protease SBT1.5"/>
    <property type="match status" value="1"/>
</dbReference>
<dbReference type="PROSITE" id="PS51892">
    <property type="entry name" value="SUBTILASE"/>
    <property type="match status" value="1"/>
</dbReference>
<dbReference type="InterPro" id="IPR000209">
    <property type="entry name" value="Peptidase_S8/S53_dom"/>
</dbReference>
<comment type="caution">
    <text evidence="11">The sequence shown here is derived from an EMBL/GenBank/DDBJ whole genome shotgun (WGS) entry which is preliminary data.</text>
</comment>
<keyword evidence="5 6" id="KW-0720">Serine protease</keyword>
<dbReference type="Gene3D" id="3.40.50.200">
    <property type="entry name" value="Peptidase S8/S53 domain"/>
    <property type="match status" value="1"/>
</dbReference>
<dbReference type="SUPFAM" id="SSF52743">
    <property type="entry name" value="Subtilisin-like"/>
    <property type="match status" value="1"/>
</dbReference>
<dbReference type="Pfam" id="PF17766">
    <property type="entry name" value="fn3_6"/>
    <property type="match status" value="1"/>
</dbReference>
<dbReference type="OMA" id="MILLWAN"/>
<evidence type="ECO:0000256" key="5">
    <source>
        <dbReference type="ARBA" id="ARBA00022825"/>
    </source>
</evidence>
<dbReference type="OrthoDB" id="29072at2759"/>
<dbReference type="Proteomes" id="UP000655225">
    <property type="component" value="Unassembled WGS sequence"/>
</dbReference>
<feature type="domain" description="Subtilisin-like protease fibronectin type-III" evidence="10">
    <location>
        <begin position="680"/>
        <end position="776"/>
    </location>
</feature>
<evidence type="ECO:0000256" key="2">
    <source>
        <dbReference type="ARBA" id="ARBA00022670"/>
    </source>
</evidence>
<feature type="domain" description="Peptidase S8/S53" evidence="8">
    <location>
        <begin position="240"/>
        <end position="625"/>
    </location>
</feature>
<dbReference type="Pfam" id="PF00082">
    <property type="entry name" value="Peptidase_S8"/>
    <property type="match status" value="1"/>
</dbReference>
<dbReference type="InterPro" id="IPR041469">
    <property type="entry name" value="Subtilisin-like_FN3"/>
</dbReference>
<feature type="region of interest" description="Disordered" evidence="7">
    <location>
        <begin position="1"/>
        <end position="23"/>
    </location>
</feature>
<evidence type="ECO:0000313" key="11">
    <source>
        <dbReference type="EMBL" id="KAF8396428.1"/>
    </source>
</evidence>
<dbReference type="InterPro" id="IPR010259">
    <property type="entry name" value="S8pro/Inhibitor_I9"/>
</dbReference>
<keyword evidence="12" id="KW-1185">Reference proteome</keyword>
<feature type="domain" description="Inhibitor I9" evidence="9">
    <location>
        <begin position="31"/>
        <end position="108"/>
    </location>
</feature>
<dbReference type="Pfam" id="PF05922">
    <property type="entry name" value="Inhibitor_I9"/>
    <property type="match status" value="1"/>
</dbReference>
<dbReference type="GO" id="GO:0004252">
    <property type="term" value="F:serine-type endopeptidase activity"/>
    <property type="evidence" value="ECO:0007669"/>
    <property type="project" value="UniProtKB-UniRule"/>
</dbReference>
<feature type="active site" description="Charge relay system" evidence="6">
    <location>
        <position position="566"/>
    </location>
</feature>
<accession>A0A834Z1K6</accession>
<evidence type="ECO:0000256" key="7">
    <source>
        <dbReference type="SAM" id="MobiDB-lite"/>
    </source>
</evidence>
<evidence type="ECO:0000259" key="8">
    <source>
        <dbReference type="Pfam" id="PF00082"/>
    </source>
</evidence>
<keyword evidence="4 6" id="KW-0378">Hydrolase</keyword>
<dbReference type="PANTHER" id="PTHR10795">
    <property type="entry name" value="PROPROTEIN CONVERTASE SUBTILISIN/KEXIN"/>
    <property type="match status" value="1"/>
</dbReference>
<protein>
    <submittedName>
        <fullName evidence="11">Uncharacterized protein</fullName>
    </submittedName>
</protein>
<dbReference type="PRINTS" id="PR00723">
    <property type="entry name" value="SUBTILISIN"/>
</dbReference>
<organism evidence="11 12">
    <name type="scientific">Tetracentron sinense</name>
    <name type="common">Spur-leaf</name>
    <dbReference type="NCBI Taxonomy" id="13715"/>
    <lineage>
        <taxon>Eukaryota</taxon>
        <taxon>Viridiplantae</taxon>
        <taxon>Streptophyta</taxon>
        <taxon>Embryophyta</taxon>
        <taxon>Tracheophyta</taxon>
        <taxon>Spermatophyta</taxon>
        <taxon>Magnoliopsida</taxon>
        <taxon>Trochodendrales</taxon>
        <taxon>Trochodendraceae</taxon>
        <taxon>Tetracentron</taxon>
    </lineage>
</organism>
<feature type="active site" description="Charge relay system" evidence="6">
    <location>
        <position position="142"/>
    </location>
</feature>
<evidence type="ECO:0000256" key="1">
    <source>
        <dbReference type="ARBA" id="ARBA00011073"/>
    </source>
</evidence>
<sequence>MDELVSPHPKGTNSSTARNDVHPSHGAGHHYIVYMGDHSYPNSESVILANHEMLASVMGSIDEAQQAVVNHYTKSFRGFSAMLTPEHAQQLEERESVVSVFESKINHAHTTHSWDFLGVDSIRQYNQLPLESKSDVIIGVIDSGKDYGFVISFNLIIVTIVLINVKEYMVLVSPGVWPESRSFNDTGLGPIPKRFKGKCVTGYSFSSANCNRKLIGARFYYKGFEQDIGPLESMNRSFSRSARDTEGHGTHTASTVAGSVVANVSFLGMATGTARGGAPSARLAIYKTLWFNMGSDADLFQAFDDAISDGVDIISISIGSPQREFLSDLISIGALRAFRKGILVSASAGNEGSPFTATNVAPWILTVAASSMDREFNANIYLGNSKLLKGYSLSPLKMEKSSRVIDASAAAAPGVSSKDASFCEIYSLDPALIEGKIVVCKVAGSFQRIFVEQVGAVGIIVIGPLATDINFLLNIPSILIGKEEAEELKAYLKTKRYPFAQILSTTTVLNARPAPKMAEFSSMGPNIITPDIIKPDITAPGVNILAAWPPLPFTKYVDYNIISGTSMSCPHVSAIAAIIKSCHPSWSPSAIKSAMMTTATVLDNTGRPFIKDPNGSPTTPFDYGSGHVNPVAALHPGLIYDFDSNDIIDYLCGTGARPEQLEPLLGVPVTCKYPPIPAYNLNYPSIGIASFSRNMSVNRTLTYYGKGPTIYIANVEQPKGVKVVVKPRKLNFKNYGEKMSFKVDFIPHRNHDGSLMFVTGALTWDNGLHKVRSPIALNFV</sequence>
<evidence type="ECO:0000256" key="6">
    <source>
        <dbReference type="PROSITE-ProRule" id="PRU01240"/>
    </source>
</evidence>
<evidence type="ECO:0000256" key="3">
    <source>
        <dbReference type="ARBA" id="ARBA00022729"/>
    </source>
</evidence>
<dbReference type="InterPro" id="IPR045051">
    <property type="entry name" value="SBT"/>
</dbReference>
<dbReference type="AlphaFoldDB" id="A0A834Z1K6"/>
<evidence type="ECO:0000259" key="10">
    <source>
        <dbReference type="Pfam" id="PF17766"/>
    </source>
</evidence>
<feature type="active site" description="Charge relay system" evidence="6">
    <location>
        <position position="248"/>
    </location>
</feature>
<dbReference type="PROSITE" id="PS00138">
    <property type="entry name" value="SUBTILASE_SER"/>
    <property type="match status" value="1"/>
</dbReference>
<evidence type="ECO:0000259" key="9">
    <source>
        <dbReference type="Pfam" id="PF05922"/>
    </source>
</evidence>
<name>A0A834Z1K6_TETSI</name>
<gene>
    <name evidence="11" type="ORF">HHK36_018047</name>
</gene>
<dbReference type="InterPro" id="IPR023828">
    <property type="entry name" value="Peptidase_S8_Ser-AS"/>
</dbReference>
<evidence type="ECO:0000256" key="4">
    <source>
        <dbReference type="ARBA" id="ARBA00022801"/>
    </source>
</evidence>
<keyword evidence="3" id="KW-0732">Signal</keyword>
<comment type="similarity">
    <text evidence="1 6">Belongs to the peptidase S8 family.</text>
</comment>
<dbReference type="Gene3D" id="2.60.40.2310">
    <property type="match status" value="1"/>
</dbReference>
<dbReference type="GO" id="GO:0006508">
    <property type="term" value="P:proteolysis"/>
    <property type="evidence" value="ECO:0007669"/>
    <property type="project" value="UniProtKB-KW"/>
</dbReference>
<dbReference type="Gene3D" id="3.30.70.80">
    <property type="entry name" value="Peptidase S8 propeptide/proteinase inhibitor I9"/>
    <property type="match status" value="1"/>
</dbReference>
<dbReference type="InterPro" id="IPR034197">
    <property type="entry name" value="Peptidases_S8_3"/>
</dbReference>
<dbReference type="CDD" id="cd04852">
    <property type="entry name" value="Peptidases_S8_3"/>
    <property type="match status" value="1"/>
</dbReference>
<dbReference type="InterPro" id="IPR015500">
    <property type="entry name" value="Peptidase_S8_subtilisin-rel"/>
</dbReference>